<dbReference type="OrthoDB" id="409048at2759"/>
<organism evidence="2 3">
    <name type="scientific">Cinara cedri</name>
    <dbReference type="NCBI Taxonomy" id="506608"/>
    <lineage>
        <taxon>Eukaryota</taxon>
        <taxon>Metazoa</taxon>
        <taxon>Ecdysozoa</taxon>
        <taxon>Arthropoda</taxon>
        <taxon>Hexapoda</taxon>
        <taxon>Insecta</taxon>
        <taxon>Pterygota</taxon>
        <taxon>Neoptera</taxon>
        <taxon>Paraneoptera</taxon>
        <taxon>Hemiptera</taxon>
        <taxon>Sternorrhyncha</taxon>
        <taxon>Aphidomorpha</taxon>
        <taxon>Aphidoidea</taxon>
        <taxon>Aphididae</taxon>
        <taxon>Lachninae</taxon>
        <taxon>Cinara</taxon>
    </lineage>
</organism>
<accession>A0A5E4NJT6</accession>
<feature type="transmembrane region" description="Helical" evidence="1">
    <location>
        <begin position="20"/>
        <end position="38"/>
    </location>
</feature>
<evidence type="ECO:0000256" key="1">
    <source>
        <dbReference type="SAM" id="Phobius"/>
    </source>
</evidence>
<dbReference type="AlphaFoldDB" id="A0A5E4NJT6"/>
<sequence length="102" mass="11266">MSNVPEKSKQRTLNNVLSQSSILAPHGITLLIVLGLTLNRTLTFREHLTKVAATIKTRNNTVNELANTNWGSGPNTLRISSLAPVYSLPVWLNRLNTSEKDT</sequence>
<proteinExistence type="predicted"/>
<keyword evidence="3" id="KW-1185">Reference proteome</keyword>
<gene>
    <name evidence="2" type="ORF">CINCED_3A021339</name>
</gene>
<keyword evidence="1" id="KW-0472">Membrane</keyword>
<name>A0A5E4NJT6_9HEMI</name>
<protein>
    <submittedName>
        <fullName evidence="2">Uncharacterized protein</fullName>
    </submittedName>
</protein>
<dbReference type="EMBL" id="CABPRJ010002369">
    <property type="protein sequence ID" value="VVC43468.1"/>
    <property type="molecule type" value="Genomic_DNA"/>
</dbReference>
<keyword evidence="1" id="KW-1133">Transmembrane helix</keyword>
<dbReference type="Proteomes" id="UP000325440">
    <property type="component" value="Unassembled WGS sequence"/>
</dbReference>
<reference evidence="2 3" key="1">
    <citation type="submission" date="2019-08" db="EMBL/GenBank/DDBJ databases">
        <authorList>
            <person name="Alioto T."/>
            <person name="Alioto T."/>
            <person name="Gomez Garrido J."/>
        </authorList>
    </citation>
    <scope>NUCLEOTIDE SEQUENCE [LARGE SCALE GENOMIC DNA]</scope>
</reference>
<evidence type="ECO:0000313" key="3">
    <source>
        <dbReference type="Proteomes" id="UP000325440"/>
    </source>
</evidence>
<evidence type="ECO:0000313" key="2">
    <source>
        <dbReference type="EMBL" id="VVC43468.1"/>
    </source>
</evidence>
<keyword evidence="1" id="KW-0812">Transmembrane</keyword>